<dbReference type="InterPro" id="IPR001683">
    <property type="entry name" value="PX_dom"/>
</dbReference>
<dbReference type="Gene3D" id="3.40.850.10">
    <property type="entry name" value="Kinesin motor domain"/>
    <property type="match status" value="1"/>
</dbReference>
<dbReference type="Gene3D" id="3.30.1520.10">
    <property type="entry name" value="Phox-like domain"/>
    <property type="match status" value="1"/>
</dbReference>
<dbReference type="GO" id="GO:0016459">
    <property type="term" value="C:myosin complex"/>
    <property type="evidence" value="ECO:0007669"/>
    <property type="project" value="UniProtKB-KW"/>
</dbReference>
<dbReference type="SMART" id="SM00015">
    <property type="entry name" value="IQ"/>
    <property type="match status" value="3"/>
</dbReference>
<name>A0A024U8S9_9STRA</name>
<dbReference type="CDD" id="cd06093">
    <property type="entry name" value="PX_domain"/>
    <property type="match status" value="1"/>
</dbReference>
<feature type="compositionally biased region" description="Low complexity" evidence="8">
    <location>
        <begin position="1149"/>
        <end position="1176"/>
    </location>
</feature>
<feature type="region of interest" description="Actin-binding" evidence="6">
    <location>
        <begin position="639"/>
        <end position="661"/>
    </location>
</feature>
<organism evidence="11">
    <name type="scientific">Aphanomyces invadans</name>
    <dbReference type="NCBI Taxonomy" id="157072"/>
    <lineage>
        <taxon>Eukaryota</taxon>
        <taxon>Sar</taxon>
        <taxon>Stramenopiles</taxon>
        <taxon>Oomycota</taxon>
        <taxon>Saprolegniomycetes</taxon>
        <taxon>Saprolegniales</taxon>
        <taxon>Verrucalvaceae</taxon>
        <taxon>Aphanomyces</taxon>
    </lineage>
</organism>
<dbReference type="GO" id="GO:0035091">
    <property type="term" value="F:phosphatidylinositol binding"/>
    <property type="evidence" value="ECO:0007669"/>
    <property type="project" value="InterPro"/>
</dbReference>
<dbReference type="Gene3D" id="1.20.58.530">
    <property type="match status" value="1"/>
</dbReference>
<dbReference type="Gene3D" id="1.20.120.720">
    <property type="entry name" value="Myosin VI head, motor domain, U50 subdomain"/>
    <property type="match status" value="1"/>
</dbReference>
<evidence type="ECO:0000256" key="7">
    <source>
        <dbReference type="SAM" id="Coils"/>
    </source>
</evidence>
<evidence type="ECO:0000313" key="11">
    <source>
        <dbReference type="EMBL" id="ETW02684.1"/>
    </source>
</evidence>
<accession>A0A024U8S9</accession>
<reference evidence="11" key="1">
    <citation type="submission" date="2013-12" db="EMBL/GenBank/DDBJ databases">
        <title>The Genome Sequence of Aphanomyces invadans NJM9701.</title>
        <authorList>
            <consortium name="The Broad Institute Genomics Platform"/>
            <person name="Russ C."/>
            <person name="Tyler B."/>
            <person name="van West P."/>
            <person name="Dieguez-Uribeondo J."/>
            <person name="Young S.K."/>
            <person name="Zeng Q."/>
            <person name="Gargeya S."/>
            <person name="Fitzgerald M."/>
            <person name="Abouelleil A."/>
            <person name="Alvarado L."/>
            <person name="Chapman S.B."/>
            <person name="Gainer-Dewar J."/>
            <person name="Goldberg J."/>
            <person name="Griggs A."/>
            <person name="Gujja S."/>
            <person name="Hansen M."/>
            <person name="Howarth C."/>
            <person name="Imamovic A."/>
            <person name="Ireland A."/>
            <person name="Larimer J."/>
            <person name="McCowan C."/>
            <person name="Murphy C."/>
            <person name="Pearson M."/>
            <person name="Poon T.W."/>
            <person name="Priest M."/>
            <person name="Roberts A."/>
            <person name="Saif S."/>
            <person name="Shea T."/>
            <person name="Sykes S."/>
            <person name="Wortman J."/>
            <person name="Nusbaum C."/>
            <person name="Birren B."/>
        </authorList>
    </citation>
    <scope>NUCLEOTIDE SEQUENCE [LARGE SCALE GENOMIC DNA]</scope>
    <source>
        <strain evidence="11">NJM9701</strain>
    </source>
</reference>
<protein>
    <recommendedName>
        <fullName evidence="12">Myosin motor domain-containing protein</fullName>
    </recommendedName>
</protein>
<evidence type="ECO:0008006" key="12">
    <source>
        <dbReference type="Google" id="ProtNLM"/>
    </source>
</evidence>
<evidence type="ECO:0000256" key="2">
    <source>
        <dbReference type="ARBA" id="ARBA00022840"/>
    </source>
</evidence>
<feature type="region of interest" description="Disordered" evidence="8">
    <location>
        <begin position="1132"/>
        <end position="1176"/>
    </location>
</feature>
<dbReference type="GO" id="GO:0007015">
    <property type="term" value="P:actin filament organization"/>
    <property type="evidence" value="ECO:0007669"/>
    <property type="project" value="TreeGrafter"/>
</dbReference>
<gene>
    <name evidence="11" type="ORF">H310_06135</name>
</gene>
<dbReference type="CDD" id="cd00124">
    <property type="entry name" value="MYSc"/>
    <property type="match status" value="1"/>
</dbReference>
<dbReference type="RefSeq" id="XP_008869289.1">
    <property type="nucleotide sequence ID" value="XM_008871067.1"/>
</dbReference>
<feature type="region of interest" description="Disordered" evidence="8">
    <location>
        <begin position="866"/>
        <end position="912"/>
    </location>
</feature>
<dbReference type="FunFam" id="1.10.10.820:FF:000001">
    <property type="entry name" value="Myosin heavy chain"/>
    <property type="match status" value="1"/>
</dbReference>
<dbReference type="Gene3D" id="3.30.70.1590">
    <property type="match status" value="1"/>
</dbReference>
<dbReference type="InterPro" id="IPR036871">
    <property type="entry name" value="PX_dom_sf"/>
</dbReference>
<dbReference type="InterPro" id="IPR027417">
    <property type="entry name" value="P-loop_NTPase"/>
</dbReference>
<proteinExistence type="inferred from homology"/>
<dbReference type="SUPFAM" id="SSF64268">
    <property type="entry name" value="PX domain"/>
    <property type="match status" value="1"/>
</dbReference>
<dbReference type="GO" id="GO:0000146">
    <property type="term" value="F:microfilament motor activity"/>
    <property type="evidence" value="ECO:0007669"/>
    <property type="project" value="TreeGrafter"/>
</dbReference>
<feature type="domain" description="PX" evidence="9">
    <location>
        <begin position="995"/>
        <end position="1116"/>
    </location>
</feature>
<keyword evidence="3 6" id="KW-0518">Myosin</keyword>
<keyword evidence="2 6" id="KW-0067">ATP-binding</keyword>
<dbReference type="Gene3D" id="1.10.10.820">
    <property type="match status" value="1"/>
</dbReference>
<evidence type="ECO:0000256" key="8">
    <source>
        <dbReference type="SAM" id="MobiDB-lite"/>
    </source>
</evidence>
<dbReference type="GO" id="GO:0005737">
    <property type="term" value="C:cytoplasm"/>
    <property type="evidence" value="ECO:0007669"/>
    <property type="project" value="TreeGrafter"/>
</dbReference>
<dbReference type="InterPro" id="IPR000048">
    <property type="entry name" value="IQ_motif_EF-hand-BS"/>
</dbReference>
<dbReference type="SUPFAM" id="SSF52540">
    <property type="entry name" value="P-loop containing nucleoside triphosphate hydrolases"/>
    <property type="match status" value="1"/>
</dbReference>
<dbReference type="STRING" id="157072.A0A024U8S9"/>
<feature type="domain" description="Myosin motor" evidence="10">
    <location>
        <begin position="86"/>
        <end position="764"/>
    </location>
</feature>
<dbReference type="GO" id="GO:0005524">
    <property type="term" value="F:ATP binding"/>
    <property type="evidence" value="ECO:0007669"/>
    <property type="project" value="UniProtKB-UniRule"/>
</dbReference>
<dbReference type="GO" id="GO:0051015">
    <property type="term" value="F:actin filament binding"/>
    <property type="evidence" value="ECO:0007669"/>
    <property type="project" value="TreeGrafter"/>
</dbReference>
<dbReference type="PROSITE" id="PS50195">
    <property type="entry name" value="PX"/>
    <property type="match status" value="1"/>
</dbReference>
<dbReference type="GeneID" id="20083185"/>
<dbReference type="GO" id="GO:0016020">
    <property type="term" value="C:membrane"/>
    <property type="evidence" value="ECO:0007669"/>
    <property type="project" value="TreeGrafter"/>
</dbReference>
<dbReference type="AlphaFoldDB" id="A0A024U8S9"/>
<dbReference type="InterPro" id="IPR001609">
    <property type="entry name" value="Myosin_head_motor_dom-like"/>
</dbReference>
<dbReference type="SMART" id="SM00242">
    <property type="entry name" value="MYSc"/>
    <property type="match status" value="1"/>
</dbReference>
<dbReference type="Gene3D" id="1.20.5.190">
    <property type="match status" value="1"/>
</dbReference>
<evidence type="ECO:0000256" key="6">
    <source>
        <dbReference type="PROSITE-ProRule" id="PRU00782"/>
    </source>
</evidence>
<sequence>MQRRESLSTGSTLVWVPHEKQVWKKAQVIQRVSEFEVEVSLVTDDASDAHDPEDGIVKRYDVREIAKLAGEVSATAMPICNTFGKFGVPDMCTLNHLHEPAVLKNLQLRHALYVPYTYTGQICIAVNPYKWLDLYRKDLYGKYLELPRGDLPPHPFALSSSAYIDMQENGIEQSILVSGESGAGKTETVKIMMNHLASISGGGDHGSLVIDQVLKSNPLLEAFGNAKTKRNDNSSRFGKFAQLQFNAEGLLVGARCETYLLEKSRVVGQAEGERNYHIFYQVFSLAHEIKKTLLLDGSVGDYTYVRVGEGSRVDDIDDSEYLQETKDAMDTIGIDYREQQGIFEVVSAILNLGELAFKAESSDTSSVLSVDRLQAIGKLLQTDDGALQRILTNRTMAARGETFTIPLNAAQAEDLRDAFAKGIYSQLFDWLVARVNNAICSTHRNVKHHIGLLDIFGFESFDHNGFEQLCINYANEKLQQKFNSDIFKTVQTEYIAEGIPLELVSFEDNQPILDLIEGRMGLVDLLNETGVLAKATDAAFVGKIHEAFSTHKYFEKLRTNPMQFKIHHYAGDVIYNGENFLDKNKDTLPPDMLELLASSKSPFIRDVFPELTHDKPNKPGRRQGFLVGATIANSFRKQLGELMEQVAKTTTQYVRCIKPNANKSAREFDRQMVVDQLRCAGVIAAIRISRAAFPNRLTLHEFGKRFDVICPPKLRHAAPEAMVLGLLEKLGITDSSSQNAKFAIGKSKVYFSSGLLQYLEEQRTAVLRKQAILIQSHMRGRAKRKQFLAIIQATRTIQKFVRGWIARRRWHVLCQGIPQLQSVVRGFVQRRKFRVLLHKARECNRLRMLAEANAQLALSVQNHVKRESEEAPIPPRAPPTPTALGSPYFNGEIPDSPKKRYPMQPTSSAVVSAKVRDDMAKSVEEAHAMAEQARQAAKEAMQLNAALQVENEQLKAKLTKNAREYADEDLRQENERLRAQLAMLQSKIIRADEVALLSAKVVDSRLTYRDGKQFVEYKLQIETNNRGTLFVWHRYSTFRNLATTLQTKNGYARKDIPELPNKTLFNNFTDKTVQERVEKLNAFLDAATKADYLQWGIRIDAETCVYKRRVKGSTSGTSSYRDSMMSRDTMVTAIPTGGFSPTNSEHSRASISSGPSSSKEEGSSLLRRSFFGRSKR</sequence>
<dbReference type="InterPro" id="IPR036961">
    <property type="entry name" value="Kinesin_motor_dom_sf"/>
</dbReference>
<comment type="similarity">
    <text evidence="6">Belongs to the TRAFAC class myosin-kinesin ATPase superfamily. Myosin family.</text>
</comment>
<feature type="coiled-coil region" evidence="7">
    <location>
        <begin position="920"/>
        <end position="994"/>
    </location>
</feature>
<dbReference type="VEuPathDB" id="FungiDB:H310_06135"/>
<keyword evidence="5 6" id="KW-0009">Actin-binding</keyword>
<dbReference type="PANTHER" id="PTHR13140">
    <property type="entry name" value="MYOSIN"/>
    <property type="match status" value="1"/>
</dbReference>
<evidence type="ECO:0000259" key="9">
    <source>
        <dbReference type="PROSITE" id="PS50195"/>
    </source>
</evidence>
<evidence type="ECO:0000256" key="4">
    <source>
        <dbReference type="ARBA" id="ARBA00023175"/>
    </source>
</evidence>
<evidence type="ECO:0000256" key="1">
    <source>
        <dbReference type="ARBA" id="ARBA00022741"/>
    </source>
</evidence>
<dbReference type="EMBL" id="KI913961">
    <property type="protein sequence ID" value="ETW02684.1"/>
    <property type="molecule type" value="Genomic_DNA"/>
</dbReference>
<dbReference type="OrthoDB" id="6108017at2759"/>
<dbReference type="PROSITE" id="PS51456">
    <property type="entry name" value="MYOSIN_MOTOR"/>
    <property type="match status" value="1"/>
</dbReference>
<keyword evidence="1 6" id="KW-0547">Nucleotide-binding</keyword>
<dbReference type="PANTHER" id="PTHR13140:SF706">
    <property type="entry name" value="DILUTE CLASS UNCONVENTIONAL MYOSIN, ISOFORM C"/>
    <property type="match status" value="1"/>
</dbReference>
<evidence type="ECO:0000259" key="10">
    <source>
        <dbReference type="PROSITE" id="PS51456"/>
    </source>
</evidence>
<feature type="binding site" evidence="6">
    <location>
        <begin position="179"/>
        <end position="186"/>
    </location>
    <ligand>
        <name>ATP</name>
        <dbReference type="ChEBI" id="CHEBI:30616"/>
    </ligand>
</feature>
<feature type="compositionally biased region" description="Pro residues" evidence="8">
    <location>
        <begin position="872"/>
        <end position="881"/>
    </location>
</feature>
<dbReference type="Pfam" id="PF00063">
    <property type="entry name" value="Myosin_head"/>
    <property type="match status" value="1"/>
</dbReference>
<dbReference type="PROSITE" id="PS50096">
    <property type="entry name" value="IQ"/>
    <property type="match status" value="3"/>
</dbReference>
<evidence type="ECO:0000256" key="5">
    <source>
        <dbReference type="ARBA" id="ARBA00023203"/>
    </source>
</evidence>
<evidence type="ECO:0000256" key="3">
    <source>
        <dbReference type="ARBA" id="ARBA00023123"/>
    </source>
</evidence>
<dbReference type="Pfam" id="PF00787">
    <property type="entry name" value="PX"/>
    <property type="match status" value="1"/>
</dbReference>
<dbReference type="PRINTS" id="PR00193">
    <property type="entry name" value="MYOSINHEAVY"/>
</dbReference>
<keyword evidence="4 6" id="KW-0505">Motor protein</keyword>
<dbReference type="eggNOG" id="KOG0160">
    <property type="taxonomic scope" value="Eukaryota"/>
</dbReference>
<dbReference type="Pfam" id="PF00612">
    <property type="entry name" value="IQ"/>
    <property type="match status" value="2"/>
</dbReference>
<keyword evidence="7" id="KW-0175">Coiled coil</keyword>